<sequence length="173" mass="19155">MNGSGFLLVATLSSFSGVAHAQTAEETVAFILSGAREGVTMETPESSYTFERTEESAASFNIVATRHGKRYVAEFAVFPVNLCRYRVKFSTAVRTLQYTADFSETSGIRYLDDHHSARVSMKSDLAKLSDCTVSGHSYMVKGCPAHFSAFTDRSRVDDAMKYFRTNFCKGSDF</sequence>
<proteinExistence type="predicted"/>
<evidence type="ECO:0000256" key="1">
    <source>
        <dbReference type="SAM" id="SignalP"/>
    </source>
</evidence>
<keyword evidence="3" id="KW-1185">Reference proteome</keyword>
<organism evidence="2 3">
    <name type="scientific">Aurantimonas aggregata</name>
    <dbReference type="NCBI Taxonomy" id="2047720"/>
    <lineage>
        <taxon>Bacteria</taxon>
        <taxon>Pseudomonadati</taxon>
        <taxon>Pseudomonadota</taxon>
        <taxon>Alphaproteobacteria</taxon>
        <taxon>Hyphomicrobiales</taxon>
        <taxon>Aurantimonadaceae</taxon>
        <taxon>Aurantimonas</taxon>
    </lineage>
</organism>
<feature type="signal peptide" evidence="1">
    <location>
        <begin position="1"/>
        <end position="21"/>
    </location>
</feature>
<accession>A0A6L9MMM3</accession>
<gene>
    <name evidence="2" type="ORF">GTW51_20010</name>
</gene>
<evidence type="ECO:0000313" key="3">
    <source>
        <dbReference type="Proteomes" id="UP000476332"/>
    </source>
</evidence>
<name>A0A6L9MMM3_9HYPH</name>
<comment type="caution">
    <text evidence="2">The sequence shown here is derived from an EMBL/GenBank/DDBJ whole genome shotgun (WGS) entry which is preliminary data.</text>
</comment>
<evidence type="ECO:0000313" key="2">
    <source>
        <dbReference type="EMBL" id="NDV88971.1"/>
    </source>
</evidence>
<keyword evidence="1" id="KW-0732">Signal</keyword>
<evidence type="ECO:0008006" key="4">
    <source>
        <dbReference type="Google" id="ProtNLM"/>
    </source>
</evidence>
<dbReference type="AlphaFoldDB" id="A0A6L9MMM3"/>
<reference evidence="2 3" key="1">
    <citation type="submission" date="2020-01" db="EMBL/GenBank/DDBJ databases">
        <title>Genomes of bacteria type strains.</title>
        <authorList>
            <person name="Chen J."/>
            <person name="Zhu S."/>
            <person name="Chen J."/>
        </authorList>
    </citation>
    <scope>NUCLEOTIDE SEQUENCE [LARGE SCALE GENOMIC DNA]</scope>
    <source>
        <strain evidence="2 3">KCTC 52919</strain>
    </source>
</reference>
<dbReference type="EMBL" id="JAAAMJ010000023">
    <property type="protein sequence ID" value="NDV88971.1"/>
    <property type="molecule type" value="Genomic_DNA"/>
</dbReference>
<protein>
    <recommendedName>
        <fullName evidence="4">DUF4468 domain-containing protein</fullName>
    </recommendedName>
</protein>
<feature type="chain" id="PRO_5026857450" description="DUF4468 domain-containing protein" evidence="1">
    <location>
        <begin position="22"/>
        <end position="173"/>
    </location>
</feature>
<dbReference type="RefSeq" id="WP_163045818.1">
    <property type="nucleotide sequence ID" value="NZ_JAAAMJ010000023.1"/>
</dbReference>
<dbReference type="Proteomes" id="UP000476332">
    <property type="component" value="Unassembled WGS sequence"/>
</dbReference>